<sequence>MISEQGGHLQPSSSGGVGTVPYALLGNMNNESLGFPQYGNENDSDEELDSFVAIAAYPSQLNVGCDMAFCRWLQQPEPTPAMPVHLGISYFYKPFSLSVEDKMVIKQYDDFR</sequence>
<reference evidence="1 2" key="1">
    <citation type="submission" date="2021-06" db="EMBL/GenBank/DDBJ databases">
        <title>Caerostris darwini draft genome.</title>
        <authorList>
            <person name="Kono N."/>
            <person name="Arakawa K."/>
        </authorList>
    </citation>
    <scope>NUCLEOTIDE SEQUENCE [LARGE SCALE GENOMIC DNA]</scope>
</reference>
<dbReference type="Proteomes" id="UP001054837">
    <property type="component" value="Unassembled WGS sequence"/>
</dbReference>
<proteinExistence type="predicted"/>
<comment type="caution">
    <text evidence="1">The sequence shown here is derived from an EMBL/GenBank/DDBJ whole genome shotgun (WGS) entry which is preliminary data.</text>
</comment>
<gene>
    <name evidence="1" type="ORF">CDAR_233801</name>
</gene>
<dbReference type="EMBL" id="BPLQ01003398">
    <property type="protein sequence ID" value="GIY00219.1"/>
    <property type="molecule type" value="Genomic_DNA"/>
</dbReference>
<keyword evidence="2" id="KW-1185">Reference proteome</keyword>
<dbReference type="AlphaFoldDB" id="A0AAV4PVL3"/>
<accession>A0AAV4PVL3</accession>
<name>A0AAV4PVL3_9ARAC</name>
<protein>
    <submittedName>
        <fullName evidence="1">Uncharacterized protein</fullName>
    </submittedName>
</protein>
<evidence type="ECO:0000313" key="1">
    <source>
        <dbReference type="EMBL" id="GIY00219.1"/>
    </source>
</evidence>
<organism evidence="1 2">
    <name type="scientific">Caerostris darwini</name>
    <dbReference type="NCBI Taxonomy" id="1538125"/>
    <lineage>
        <taxon>Eukaryota</taxon>
        <taxon>Metazoa</taxon>
        <taxon>Ecdysozoa</taxon>
        <taxon>Arthropoda</taxon>
        <taxon>Chelicerata</taxon>
        <taxon>Arachnida</taxon>
        <taxon>Araneae</taxon>
        <taxon>Araneomorphae</taxon>
        <taxon>Entelegynae</taxon>
        <taxon>Araneoidea</taxon>
        <taxon>Araneidae</taxon>
        <taxon>Caerostris</taxon>
    </lineage>
</organism>
<evidence type="ECO:0000313" key="2">
    <source>
        <dbReference type="Proteomes" id="UP001054837"/>
    </source>
</evidence>